<evidence type="ECO:0000256" key="1">
    <source>
        <dbReference type="SAM" id="SignalP"/>
    </source>
</evidence>
<evidence type="ECO:0000313" key="3">
    <source>
        <dbReference type="Proteomes" id="UP000011135"/>
    </source>
</evidence>
<dbReference type="Proteomes" id="UP000011135">
    <property type="component" value="Unassembled WGS sequence"/>
</dbReference>
<dbReference type="STRING" id="1237149.C900_05723"/>
<sequence>MKRIKIFKALLLYLGLLSAGNLLAQELVLQSATAISEPLVVSIDRLNNIYIADKKGNLKQYTHGQLNQVFSPQQTGEITLVEAWNPLKIFLFYADFQEYIFLDRFLTSAQRYSSRDLSSFSGLITISADNNLWVVDYVDFGLRKYNINFRQFTIETPFDLLLDPDNYEITFIREYQNLVFISDKASGILIFDNMGNYLRKIPVKGTDYFTFHKDQLYYLTNNGRELVAQHIYSSQKEVHSLPESALFAVSYDKHIAVITEDSLKIYKKN</sequence>
<feature type="chain" id="PRO_5003993520" evidence="1">
    <location>
        <begin position="25"/>
        <end position="269"/>
    </location>
</feature>
<protein>
    <submittedName>
        <fullName evidence="2">Uncharacterized protein</fullName>
    </submittedName>
</protein>
<name>L8JY38_9BACT</name>
<dbReference type="RefSeq" id="WP_009578258.1">
    <property type="nucleotide sequence ID" value="NZ_AMZN01000009.1"/>
</dbReference>
<proteinExistence type="predicted"/>
<keyword evidence="3" id="KW-1185">Reference proteome</keyword>
<feature type="signal peptide" evidence="1">
    <location>
        <begin position="1"/>
        <end position="24"/>
    </location>
</feature>
<accession>L8JY38</accession>
<dbReference type="SUPFAM" id="SSF63829">
    <property type="entry name" value="Calcium-dependent phosphotriesterase"/>
    <property type="match status" value="1"/>
</dbReference>
<gene>
    <name evidence="2" type="ORF">C900_05723</name>
</gene>
<dbReference type="OrthoDB" id="1116010at2"/>
<reference evidence="2 3" key="1">
    <citation type="submission" date="2012-12" db="EMBL/GenBank/DDBJ databases">
        <title>Genome assembly of Fulvivirga imtechensis AK7.</title>
        <authorList>
            <person name="Nupur N."/>
            <person name="Khatri I."/>
            <person name="Kumar R."/>
            <person name="Subramanian S."/>
            <person name="Pinnaka A."/>
        </authorList>
    </citation>
    <scope>NUCLEOTIDE SEQUENCE [LARGE SCALE GENOMIC DNA]</scope>
    <source>
        <strain evidence="2 3">AK7</strain>
    </source>
</reference>
<dbReference type="eggNOG" id="ENOG5032S49">
    <property type="taxonomic scope" value="Bacteria"/>
</dbReference>
<dbReference type="AlphaFoldDB" id="L8JY38"/>
<dbReference type="EMBL" id="AMZN01000009">
    <property type="protein sequence ID" value="ELR73088.1"/>
    <property type="molecule type" value="Genomic_DNA"/>
</dbReference>
<keyword evidence="1" id="KW-0732">Signal</keyword>
<organism evidence="2 3">
    <name type="scientific">Fulvivirga imtechensis AK7</name>
    <dbReference type="NCBI Taxonomy" id="1237149"/>
    <lineage>
        <taxon>Bacteria</taxon>
        <taxon>Pseudomonadati</taxon>
        <taxon>Bacteroidota</taxon>
        <taxon>Cytophagia</taxon>
        <taxon>Cytophagales</taxon>
        <taxon>Fulvivirgaceae</taxon>
        <taxon>Fulvivirga</taxon>
    </lineage>
</organism>
<evidence type="ECO:0000313" key="2">
    <source>
        <dbReference type="EMBL" id="ELR73088.1"/>
    </source>
</evidence>
<comment type="caution">
    <text evidence="2">The sequence shown here is derived from an EMBL/GenBank/DDBJ whole genome shotgun (WGS) entry which is preliminary data.</text>
</comment>